<dbReference type="CDD" id="cd04301">
    <property type="entry name" value="NAT_SF"/>
    <property type="match status" value="1"/>
</dbReference>
<dbReference type="InterPro" id="IPR050832">
    <property type="entry name" value="Bact_Acetyltransf"/>
</dbReference>
<dbReference type="InterPro" id="IPR000182">
    <property type="entry name" value="GNAT_dom"/>
</dbReference>
<organism evidence="4">
    <name type="scientific">freshwater metagenome</name>
    <dbReference type="NCBI Taxonomy" id="449393"/>
    <lineage>
        <taxon>unclassified sequences</taxon>
        <taxon>metagenomes</taxon>
        <taxon>ecological metagenomes</taxon>
    </lineage>
</organism>
<proteinExistence type="predicted"/>
<dbReference type="Pfam" id="PF00583">
    <property type="entry name" value="Acetyltransf_1"/>
    <property type="match status" value="1"/>
</dbReference>
<keyword evidence="1" id="KW-0808">Transferase</keyword>
<evidence type="ECO:0000256" key="1">
    <source>
        <dbReference type="ARBA" id="ARBA00022679"/>
    </source>
</evidence>
<dbReference type="PROSITE" id="PS51186">
    <property type="entry name" value="GNAT"/>
    <property type="match status" value="1"/>
</dbReference>
<evidence type="ECO:0000256" key="2">
    <source>
        <dbReference type="ARBA" id="ARBA00023315"/>
    </source>
</evidence>
<dbReference type="EMBL" id="CAFABA010000156">
    <property type="protein sequence ID" value="CAB4836048.1"/>
    <property type="molecule type" value="Genomic_DNA"/>
</dbReference>
<dbReference type="PANTHER" id="PTHR43877">
    <property type="entry name" value="AMINOALKYLPHOSPHONATE N-ACETYLTRANSFERASE-RELATED-RELATED"/>
    <property type="match status" value="1"/>
</dbReference>
<reference evidence="4" key="1">
    <citation type="submission" date="2020-05" db="EMBL/GenBank/DDBJ databases">
        <authorList>
            <person name="Chiriac C."/>
            <person name="Salcher M."/>
            <person name="Ghai R."/>
            <person name="Kavagutti S V."/>
        </authorList>
    </citation>
    <scope>NUCLEOTIDE SEQUENCE</scope>
</reference>
<dbReference type="SUPFAM" id="SSF55729">
    <property type="entry name" value="Acyl-CoA N-acyltransferases (Nat)"/>
    <property type="match status" value="1"/>
</dbReference>
<dbReference type="AlphaFoldDB" id="A0A6J6ST45"/>
<accession>A0A6J6ST45</accession>
<sequence>MSKFALLTLGTEQYRIGSWRGQRTTGYVAPLSPPDRLTRAGLDQVLRRLMRRGYRDVITAALTEHEQSFFHGAGFTVHERLHLLQHDLHGIASETTSRAGLRPARRWQHRALLDVDAHAFDPFWKLNRANLLEAIHATPSTRVTGSFDPKLIGYAITGFAGERGYLQRLAVEPEHQGRGHATDLVKDALEWLVQRGASAASVNTQENNERALALYLHLGFTSVNPGLVVLRYQMVRQ</sequence>
<dbReference type="EMBL" id="CAEZYR010000026">
    <property type="protein sequence ID" value="CAB4737838.1"/>
    <property type="molecule type" value="Genomic_DNA"/>
</dbReference>
<evidence type="ECO:0000313" key="5">
    <source>
        <dbReference type="EMBL" id="CAB4836048.1"/>
    </source>
</evidence>
<evidence type="ECO:0000313" key="4">
    <source>
        <dbReference type="EMBL" id="CAB4737838.1"/>
    </source>
</evidence>
<dbReference type="Gene3D" id="3.40.630.30">
    <property type="match status" value="1"/>
</dbReference>
<dbReference type="GO" id="GO:0016747">
    <property type="term" value="F:acyltransferase activity, transferring groups other than amino-acyl groups"/>
    <property type="evidence" value="ECO:0007669"/>
    <property type="project" value="InterPro"/>
</dbReference>
<dbReference type="EMBL" id="CAFBMH010000071">
    <property type="protein sequence ID" value="CAB4916111.1"/>
    <property type="molecule type" value="Genomic_DNA"/>
</dbReference>
<keyword evidence="2" id="KW-0012">Acyltransferase</keyword>
<evidence type="ECO:0000313" key="6">
    <source>
        <dbReference type="EMBL" id="CAB4916111.1"/>
    </source>
</evidence>
<protein>
    <submittedName>
        <fullName evidence="4">Unannotated protein</fullName>
    </submittedName>
</protein>
<dbReference type="InterPro" id="IPR016181">
    <property type="entry name" value="Acyl_CoA_acyltransferase"/>
</dbReference>
<name>A0A6J6ST45_9ZZZZ</name>
<gene>
    <name evidence="4" type="ORF">UFOPK2754_00948</name>
    <name evidence="5" type="ORF">UFOPK3139_02734</name>
    <name evidence="6" type="ORF">UFOPK3543_01821</name>
</gene>
<feature type="domain" description="N-acetyltransferase" evidence="3">
    <location>
        <begin position="99"/>
        <end position="237"/>
    </location>
</feature>
<evidence type="ECO:0000259" key="3">
    <source>
        <dbReference type="PROSITE" id="PS51186"/>
    </source>
</evidence>